<reference evidence="2 3" key="1">
    <citation type="submission" date="2017-03" db="EMBL/GenBank/DDBJ databases">
        <title>WGS assembly of Porphyra umbilicalis.</title>
        <authorList>
            <person name="Brawley S.H."/>
            <person name="Blouin N.A."/>
            <person name="Ficko-Blean E."/>
            <person name="Wheeler G.L."/>
            <person name="Lohr M."/>
            <person name="Goodson H.V."/>
            <person name="Jenkins J.W."/>
            <person name="Blaby-Haas C.E."/>
            <person name="Helliwell K.E."/>
            <person name="Chan C."/>
            <person name="Marriage T."/>
            <person name="Bhattacharya D."/>
            <person name="Klein A.S."/>
            <person name="Badis Y."/>
            <person name="Brodie J."/>
            <person name="Cao Y."/>
            <person name="Collen J."/>
            <person name="Dittami S.M."/>
            <person name="Gachon C.M."/>
            <person name="Green B.R."/>
            <person name="Karpowicz S."/>
            <person name="Kim J.W."/>
            <person name="Kudahl U."/>
            <person name="Lin S."/>
            <person name="Michel G."/>
            <person name="Mittag M."/>
            <person name="Olson B.J."/>
            <person name="Pangilinan J."/>
            <person name="Peng Y."/>
            <person name="Qiu H."/>
            <person name="Shu S."/>
            <person name="Singer J.T."/>
            <person name="Smith A.G."/>
            <person name="Sprecher B.N."/>
            <person name="Wagner V."/>
            <person name="Wang W."/>
            <person name="Wang Z.-Y."/>
            <person name="Yan J."/>
            <person name="Yarish C."/>
            <person name="Zoeuner-Riek S."/>
            <person name="Zhuang Y."/>
            <person name="Zou Y."/>
            <person name="Lindquist E.A."/>
            <person name="Grimwood J."/>
            <person name="Barry K."/>
            <person name="Rokhsar D.S."/>
            <person name="Schmutz J."/>
            <person name="Stiller J.W."/>
            <person name="Grossman A.R."/>
            <person name="Prochnik S.E."/>
        </authorList>
    </citation>
    <scope>NUCLEOTIDE SEQUENCE [LARGE SCALE GENOMIC DNA]</scope>
    <source>
        <strain evidence="2">4086291</strain>
    </source>
</reference>
<accession>A0A1X6PAY1</accession>
<evidence type="ECO:0000256" key="1">
    <source>
        <dbReference type="SAM" id="MobiDB-lite"/>
    </source>
</evidence>
<sequence length="303" mass="29478">VIATAAGGGVVTVRLAAGAVTQTGPAEGTVDVGELALPAADSGGVEVEARFYYCGTDGVCRIEAVVWAVPVAAGGGTPSPSSAPSAAGRRSAAQAPRVSAASRWAGPTPPASVDSLRRTARPASSPASRSDVTRRTARRVTPAGGGTPPANRNDPSTVVPKGPVSHVPSICHMQAARKAATRASPAHGASPLAGAAGAADRPDRKDGLRGGTAPRPRPCDATSAATAAADKHRGGRSPIWHSRTISNRTDGRGGGGAPSLAPPPASPPAVAPSGGGPAPVAIAPGDGPAVGRPPPPFAAAPPP</sequence>
<evidence type="ECO:0000313" key="3">
    <source>
        <dbReference type="Proteomes" id="UP000218209"/>
    </source>
</evidence>
<gene>
    <name evidence="2" type="ORF">BU14_0129s0012</name>
</gene>
<feature type="compositionally biased region" description="Low complexity" evidence="1">
    <location>
        <begin position="176"/>
        <end position="199"/>
    </location>
</feature>
<dbReference type="AlphaFoldDB" id="A0A1X6PAY1"/>
<evidence type="ECO:0000313" key="2">
    <source>
        <dbReference type="EMBL" id="OSX77896.1"/>
    </source>
</evidence>
<proteinExistence type="predicted"/>
<feature type="compositionally biased region" description="Low complexity" evidence="1">
    <location>
        <begin position="278"/>
        <end position="290"/>
    </location>
</feature>
<feature type="compositionally biased region" description="Pro residues" evidence="1">
    <location>
        <begin position="291"/>
        <end position="303"/>
    </location>
</feature>
<dbReference type="EMBL" id="KV918825">
    <property type="protein sequence ID" value="OSX77896.1"/>
    <property type="molecule type" value="Genomic_DNA"/>
</dbReference>
<feature type="non-terminal residue" evidence="2">
    <location>
        <position position="1"/>
    </location>
</feature>
<protein>
    <submittedName>
        <fullName evidence="2">Uncharacterized protein</fullName>
    </submittedName>
</protein>
<keyword evidence="3" id="KW-1185">Reference proteome</keyword>
<dbReference type="Proteomes" id="UP000218209">
    <property type="component" value="Unassembled WGS sequence"/>
</dbReference>
<feature type="compositionally biased region" description="Low complexity" evidence="1">
    <location>
        <begin position="75"/>
        <end position="97"/>
    </location>
</feature>
<feature type="region of interest" description="Disordered" evidence="1">
    <location>
        <begin position="75"/>
        <end position="303"/>
    </location>
</feature>
<feature type="compositionally biased region" description="Low complexity" evidence="1">
    <location>
        <begin position="121"/>
        <end position="130"/>
    </location>
</feature>
<name>A0A1X6PAY1_PORUM</name>
<feature type="compositionally biased region" description="Pro residues" evidence="1">
    <location>
        <begin position="260"/>
        <end position="270"/>
    </location>
</feature>
<organism evidence="2 3">
    <name type="scientific">Porphyra umbilicalis</name>
    <name type="common">Purple laver</name>
    <name type="synonym">Red alga</name>
    <dbReference type="NCBI Taxonomy" id="2786"/>
    <lineage>
        <taxon>Eukaryota</taxon>
        <taxon>Rhodophyta</taxon>
        <taxon>Bangiophyceae</taxon>
        <taxon>Bangiales</taxon>
        <taxon>Bangiaceae</taxon>
        <taxon>Porphyra</taxon>
    </lineage>
</organism>